<evidence type="ECO:0000259" key="1">
    <source>
        <dbReference type="PROSITE" id="PS50943"/>
    </source>
</evidence>
<dbReference type="GO" id="GO:0003677">
    <property type="term" value="F:DNA binding"/>
    <property type="evidence" value="ECO:0007669"/>
    <property type="project" value="InterPro"/>
</dbReference>
<dbReference type="CDD" id="cd00093">
    <property type="entry name" value="HTH_XRE"/>
    <property type="match status" value="1"/>
</dbReference>
<dbReference type="Pfam" id="PF01381">
    <property type="entry name" value="HTH_3"/>
    <property type="match status" value="1"/>
</dbReference>
<dbReference type="Proteomes" id="UP000030321">
    <property type="component" value="Unassembled WGS sequence"/>
</dbReference>
<comment type="caution">
    <text evidence="2">The sequence shown here is derived from an EMBL/GenBank/DDBJ whole genome shotgun (WGS) entry which is preliminary data.</text>
</comment>
<dbReference type="InterPro" id="IPR001387">
    <property type="entry name" value="Cro/C1-type_HTH"/>
</dbReference>
<dbReference type="AlphaFoldDB" id="A0A0A1VS31"/>
<dbReference type="PROSITE" id="PS50943">
    <property type="entry name" value="HTH_CROC1"/>
    <property type="match status" value="1"/>
</dbReference>
<evidence type="ECO:0000313" key="3">
    <source>
        <dbReference type="Proteomes" id="UP000030321"/>
    </source>
</evidence>
<accession>A0A0A1VS31</accession>
<dbReference type="EMBL" id="BBPA01000019">
    <property type="protein sequence ID" value="GAL92101.1"/>
    <property type="molecule type" value="Genomic_DNA"/>
</dbReference>
<dbReference type="InterPro" id="IPR010982">
    <property type="entry name" value="Lambda_DNA-bd_dom_sf"/>
</dbReference>
<evidence type="ECO:0000313" key="2">
    <source>
        <dbReference type="EMBL" id="GAL92101.1"/>
    </source>
</evidence>
<protein>
    <submittedName>
        <fullName evidence="2">Transcriptional regulator, XRE family</fullName>
    </submittedName>
</protein>
<gene>
    <name evidence="2" type="ORF">N44_00389</name>
</gene>
<sequence>MSETFGQVIRKARREEEYSQRELAKLIGVDYTYLSKLENDHAGYPPSQQVIESLATHLKLNAQTLGELAGRISSDDQKVFKELVQKYQQMPILLRRMKDNPNFAKKIISEATKLDEQE</sequence>
<reference evidence="3" key="1">
    <citation type="journal article" date="2015" name="Genome">
        <title>Whole Genome Sequence of the Non-Microcystin-Producing Microcystis aeruginosa Strain NIES-44.</title>
        <authorList>
            <person name="Okano K."/>
            <person name="Miyata N."/>
            <person name="Ozaki Y."/>
        </authorList>
    </citation>
    <scope>NUCLEOTIDE SEQUENCE [LARGE SCALE GENOMIC DNA]</scope>
    <source>
        <strain evidence="3">NIES-44</strain>
    </source>
</reference>
<dbReference type="Gene3D" id="1.10.260.40">
    <property type="entry name" value="lambda repressor-like DNA-binding domains"/>
    <property type="match status" value="1"/>
</dbReference>
<dbReference type="SMART" id="SM00530">
    <property type="entry name" value="HTH_XRE"/>
    <property type="match status" value="1"/>
</dbReference>
<proteinExistence type="predicted"/>
<dbReference type="RefSeq" id="WP_045357746.1">
    <property type="nucleotide sequence ID" value="NZ_BBPA01000019.1"/>
</dbReference>
<feature type="domain" description="HTH cro/C1-type" evidence="1">
    <location>
        <begin position="9"/>
        <end position="65"/>
    </location>
</feature>
<organism evidence="2 3">
    <name type="scientific">Microcystis aeruginosa NIES-44</name>
    <dbReference type="NCBI Taxonomy" id="449439"/>
    <lineage>
        <taxon>Bacteria</taxon>
        <taxon>Bacillati</taxon>
        <taxon>Cyanobacteriota</taxon>
        <taxon>Cyanophyceae</taxon>
        <taxon>Oscillatoriophycideae</taxon>
        <taxon>Chroococcales</taxon>
        <taxon>Microcystaceae</taxon>
        <taxon>Microcystis</taxon>
    </lineage>
</organism>
<name>A0A0A1VS31_MICAE</name>
<dbReference type="SUPFAM" id="SSF47413">
    <property type="entry name" value="lambda repressor-like DNA-binding domains"/>
    <property type="match status" value="1"/>
</dbReference>